<sequence length="288" mass="33576">MRIFQRIGFESIAWSLRRLHCPVPLEALVLDVGSGGNPYPRANVLLDAYENTVERYNAPIIKDRPMVYGLGERMPFRDKVFDFVIASHVLEHTADPDSFLAELMRVGKAGYIETPDAFFERINPFRFHRLEVTDVNGKILIFKKPEWRPHGEWVDMYERKVKDSQFLGYLKKHPAPFYMRFYWRNEINYEIRNPEISANWPLPTGISNTSEQTRLTMRLRGRFTAFVRKMLSQTLRNRSIDLLSLLRCPDCFSTMLKQAGPDIECQYCKAKFGSSKGIPIMYPKGIHS</sequence>
<dbReference type="InterPro" id="IPR013216">
    <property type="entry name" value="Methyltransf_11"/>
</dbReference>
<dbReference type="GO" id="GO:0008757">
    <property type="term" value="F:S-adenosylmethionine-dependent methyltransferase activity"/>
    <property type="evidence" value="ECO:0007669"/>
    <property type="project" value="InterPro"/>
</dbReference>
<reference evidence="2" key="1">
    <citation type="submission" date="2016-10" db="EMBL/GenBank/DDBJ databases">
        <title>Sequence of Gallionella enrichment culture.</title>
        <authorList>
            <person name="Poehlein A."/>
            <person name="Muehling M."/>
            <person name="Daniel R."/>
        </authorList>
    </citation>
    <scope>NUCLEOTIDE SEQUENCE</scope>
</reference>
<evidence type="ECO:0000259" key="1">
    <source>
        <dbReference type="Pfam" id="PF08241"/>
    </source>
</evidence>
<feature type="domain" description="Methyltransferase type 11" evidence="1">
    <location>
        <begin position="45"/>
        <end position="110"/>
    </location>
</feature>
<dbReference type="InterPro" id="IPR029063">
    <property type="entry name" value="SAM-dependent_MTases_sf"/>
</dbReference>
<organism evidence="2">
    <name type="scientific">mine drainage metagenome</name>
    <dbReference type="NCBI Taxonomy" id="410659"/>
    <lineage>
        <taxon>unclassified sequences</taxon>
        <taxon>metagenomes</taxon>
        <taxon>ecological metagenomes</taxon>
    </lineage>
</organism>
<dbReference type="Gene3D" id="3.40.50.150">
    <property type="entry name" value="Vaccinia Virus protein VP39"/>
    <property type="match status" value="1"/>
</dbReference>
<name>A0A1J5RBR0_9ZZZZ</name>
<gene>
    <name evidence="2" type="ORF">GALL_310550</name>
</gene>
<dbReference type="SUPFAM" id="SSF53335">
    <property type="entry name" value="S-adenosyl-L-methionine-dependent methyltransferases"/>
    <property type="match status" value="1"/>
</dbReference>
<comment type="caution">
    <text evidence="2">The sequence shown here is derived from an EMBL/GenBank/DDBJ whole genome shotgun (WGS) entry which is preliminary data.</text>
</comment>
<dbReference type="EMBL" id="MLJW01000441">
    <property type="protein sequence ID" value="OIQ87099.1"/>
    <property type="molecule type" value="Genomic_DNA"/>
</dbReference>
<protein>
    <recommendedName>
        <fullName evidence="1">Methyltransferase type 11 domain-containing protein</fullName>
    </recommendedName>
</protein>
<proteinExistence type="predicted"/>
<dbReference type="AlphaFoldDB" id="A0A1J5RBR0"/>
<accession>A0A1J5RBR0</accession>
<dbReference type="Pfam" id="PF08241">
    <property type="entry name" value="Methyltransf_11"/>
    <property type="match status" value="1"/>
</dbReference>
<evidence type="ECO:0000313" key="2">
    <source>
        <dbReference type="EMBL" id="OIQ87099.1"/>
    </source>
</evidence>